<dbReference type="Proteomes" id="UP001150925">
    <property type="component" value="Unassembled WGS sequence"/>
</dbReference>
<protein>
    <submittedName>
        <fullName evidence="1">Uncharacterized protein</fullName>
    </submittedName>
</protein>
<reference evidence="1" key="1">
    <citation type="submission" date="2022-07" db="EMBL/GenBank/DDBJ databases">
        <title>Phylogenomic reconstructions and comparative analyses of Kickxellomycotina fungi.</title>
        <authorList>
            <person name="Reynolds N.K."/>
            <person name="Stajich J.E."/>
            <person name="Barry K."/>
            <person name="Grigoriev I.V."/>
            <person name="Crous P."/>
            <person name="Smith M.E."/>
        </authorList>
    </citation>
    <scope>NUCLEOTIDE SEQUENCE</scope>
    <source>
        <strain evidence="1">RSA 1196</strain>
    </source>
</reference>
<keyword evidence="2" id="KW-1185">Reference proteome</keyword>
<accession>A0A9W8E7H4</accession>
<name>A0A9W8E7H4_9FUNG</name>
<evidence type="ECO:0000313" key="2">
    <source>
        <dbReference type="Proteomes" id="UP001150925"/>
    </source>
</evidence>
<evidence type="ECO:0000313" key="1">
    <source>
        <dbReference type="EMBL" id="KAJ1966450.1"/>
    </source>
</evidence>
<sequence length="398" mass="46491">MKPIVIALGTLLWLNVYTHAGILDVVYYFLGISDTDSSKAWCDAMFNSLQPEEARLLSTVVAALCTSSHKKSIPVSVFKQKLRELPSKDVFALVSNEIQQLGYMIHKDYLRLPNRRNRFEEISKKERKLTDEDVKAIKEKLPEYHQTWPLCYDAVMSDPSYPDRLVDHQSSFLLNVHVYQESKKTLSDEKITLRPMDFTAVSDKDLLRVSPYMLALRQGNYAVAEALVQIYQLKLRTPTGYSEFRKSSIKPFFRFYRDYFSEKFKCSGYPEEYSSAFIRNAHENMVKNIFWPVQAMIALLNEDVGIFRLMLSEKVQEKSSMYHDIPKELVFLAVAKNHSEHLFEKAHDLLKEHCPDLFTNFPEETRHVGEDNYSFKDDFLQVYHFNNNVQQFIVVDVR</sequence>
<organism evidence="1 2">
    <name type="scientific">Dispira parvispora</name>
    <dbReference type="NCBI Taxonomy" id="1520584"/>
    <lineage>
        <taxon>Eukaryota</taxon>
        <taxon>Fungi</taxon>
        <taxon>Fungi incertae sedis</taxon>
        <taxon>Zoopagomycota</taxon>
        <taxon>Kickxellomycotina</taxon>
        <taxon>Dimargaritomycetes</taxon>
        <taxon>Dimargaritales</taxon>
        <taxon>Dimargaritaceae</taxon>
        <taxon>Dispira</taxon>
    </lineage>
</organism>
<dbReference type="OrthoDB" id="10396378at2759"/>
<dbReference type="EMBL" id="JANBPY010000512">
    <property type="protein sequence ID" value="KAJ1966450.1"/>
    <property type="molecule type" value="Genomic_DNA"/>
</dbReference>
<comment type="caution">
    <text evidence="1">The sequence shown here is derived from an EMBL/GenBank/DDBJ whole genome shotgun (WGS) entry which is preliminary data.</text>
</comment>
<dbReference type="AlphaFoldDB" id="A0A9W8E7H4"/>
<proteinExistence type="predicted"/>
<gene>
    <name evidence="1" type="ORF">IWQ62_002427</name>
</gene>